<feature type="transmembrane region" description="Helical" evidence="1">
    <location>
        <begin position="464"/>
        <end position="484"/>
    </location>
</feature>
<evidence type="ECO:0000259" key="2">
    <source>
        <dbReference type="Pfam" id="PF01970"/>
    </source>
</evidence>
<feature type="transmembrane region" description="Helical" evidence="1">
    <location>
        <begin position="194"/>
        <end position="211"/>
    </location>
</feature>
<dbReference type="Proteomes" id="UP001198220">
    <property type="component" value="Unassembled WGS sequence"/>
</dbReference>
<gene>
    <name evidence="3" type="ORF">LKD36_04325</name>
</gene>
<evidence type="ECO:0000256" key="1">
    <source>
        <dbReference type="SAM" id="Phobius"/>
    </source>
</evidence>
<feature type="domain" description="DUF112" evidence="2">
    <location>
        <begin position="16"/>
        <end position="436"/>
    </location>
</feature>
<accession>A0AAE3A3L9</accession>
<dbReference type="AlphaFoldDB" id="A0AAE3A3L9"/>
<feature type="transmembrane region" description="Helical" evidence="1">
    <location>
        <begin position="139"/>
        <end position="156"/>
    </location>
</feature>
<feature type="transmembrane region" description="Helical" evidence="1">
    <location>
        <begin position="387"/>
        <end position="403"/>
    </location>
</feature>
<keyword evidence="1" id="KW-1133">Transmembrane helix</keyword>
<dbReference type="Pfam" id="PF01970">
    <property type="entry name" value="TctA"/>
    <property type="match status" value="1"/>
</dbReference>
<feature type="transmembrane region" description="Helical" evidence="1">
    <location>
        <begin position="56"/>
        <end position="77"/>
    </location>
</feature>
<dbReference type="PANTHER" id="PTHR35342">
    <property type="entry name" value="TRICARBOXYLIC TRANSPORT PROTEIN"/>
    <property type="match status" value="1"/>
</dbReference>
<dbReference type="PANTHER" id="PTHR35342:SF5">
    <property type="entry name" value="TRICARBOXYLIC TRANSPORT PROTEIN"/>
    <property type="match status" value="1"/>
</dbReference>
<feature type="transmembrane region" description="Helical" evidence="1">
    <location>
        <begin position="162"/>
        <end position="182"/>
    </location>
</feature>
<feature type="transmembrane region" description="Helical" evidence="1">
    <location>
        <begin position="316"/>
        <end position="340"/>
    </location>
</feature>
<sequence length="492" mass="51442">MLLSAFAAVFQPMTFLLICGGVILGIIFGAIPGMSATMAVALCLPISFGLEPVAGISLLIGLYIGGISGGLISAILLKIPGTPSSVATTFDGGPMAEKGQAGKALGIGIVYSFIGGMISILILMVLAPQIAKIALQFGPYEYFSVTIFSLTMVAALSDGNLIKGILSALIGFALAMIGVAPIDSVKRFTFGSNMLNNGLALLSVMIGFYAISEVISEAGNKVKVSQNDVKSFKMKGFGFSMKEFGAESVNMVRSAAIGVGIGILPGIGGGTSNMIAYAVAKSQAKNKEEYGKGCMGGIVASETANNASIGGALIPLLTLGIPGDTVTAMLLGGLMIHGIQPGPLLFQNNGNMVYAIFAALIVANIAMLVMEFLGIRVFVRLLSIPKNILLPIIVCLCVVGAFAENNRLFDVYAMVGCGILAFVLQRLKFSIPPLILGFILAEYTETYLRRALSLSNGSITPFFTRPISLVFLMIAFVSITFSIYKSIKNAKK</sequence>
<dbReference type="EMBL" id="JAJEPS010000003">
    <property type="protein sequence ID" value="MCC2125402.1"/>
    <property type="molecule type" value="Genomic_DNA"/>
</dbReference>
<organism evidence="3 4">
    <name type="scientific">Hominiventricola filiformis</name>
    <dbReference type="NCBI Taxonomy" id="2885352"/>
    <lineage>
        <taxon>Bacteria</taxon>
        <taxon>Bacillati</taxon>
        <taxon>Bacillota</taxon>
        <taxon>Clostridia</taxon>
        <taxon>Lachnospirales</taxon>
        <taxon>Lachnospiraceae</taxon>
        <taxon>Hominiventricola</taxon>
    </lineage>
</organism>
<protein>
    <submittedName>
        <fullName evidence="3">Tripartite tricarboxylate transporter permease</fullName>
    </submittedName>
</protein>
<comment type="caution">
    <text evidence="3">The sequence shown here is derived from an EMBL/GenBank/DDBJ whole genome shotgun (WGS) entry which is preliminary data.</text>
</comment>
<keyword evidence="4" id="KW-1185">Reference proteome</keyword>
<name>A0AAE3A3L9_9FIRM</name>
<proteinExistence type="predicted"/>
<dbReference type="RefSeq" id="WP_308458847.1">
    <property type="nucleotide sequence ID" value="NZ_JAJEPS010000003.1"/>
</dbReference>
<reference evidence="3 4" key="1">
    <citation type="submission" date="2021-10" db="EMBL/GenBank/DDBJ databases">
        <title>Anaerobic single-cell dispensing facilitates the cultivation of human gut bacteria.</title>
        <authorList>
            <person name="Afrizal A."/>
        </authorList>
    </citation>
    <scope>NUCLEOTIDE SEQUENCE [LARGE SCALE GENOMIC DNA]</scope>
    <source>
        <strain evidence="3 4">CLA-AA-H276</strain>
    </source>
</reference>
<feature type="transmembrane region" description="Helical" evidence="1">
    <location>
        <begin position="15"/>
        <end position="44"/>
    </location>
</feature>
<feature type="transmembrane region" description="Helical" evidence="1">
    <location>
        <begin position="255"/>
        <end position="280"/>
    </location>
</feature>
<dbReference type="InterPro" id="IPR002823">
    <property type="entry name" value="DUF112_TM"/>
</dbReference>
<evidence type="ECO:0000313" key="4">
    <source>
        <dbReference type="Proteomes" id="UP001198220"/>
    </source>
</evidence>
<feature type="transmembrane region" description="Helical" evidence="1">
    <location>
        <begin position="104"/>
        <end position="127"/>
    </location>
</feature>
<evidence type="ECO:0000313" key="3">
    <source>
        <dbReference type="EMBL" id="MCC2125402.1"/>
    </source>
</evidence>
<feature type="transmembrane region" description="Helical" evidence="1">
    <location>
        <begin position="352"/>
        <end position="375"/>
    </location>
</feature>
<keyword evidence="1" id="KW-0812">Transmembrane</keyword>
<keyword evidence="1" id="KW-0472">Membrane</keyword>